<gene>
    <name evidence="2" type="ORF">J2T15_005099</name>
</gene>
<sequence length="114" mass="13439">MMDNPNNGTDDKRWFDSQIGDSLRQFDEAHKPFTPNRFEFEALVGAHKQTIRRKQWKDLLLLWLIGCFLFGGMMWLLERDMVWFVVLQAIIACTAIGCVAVMFGKKKVSRRWNR</sequence>
<accession>A0ABT9U8Q2</accession>
<feature type="transmembrane region" description="Helical" evidence="1">
    <location>
        <begin position="83"/>
        <end position="104"/>
    </location>
</feature>
<keyword evidence="1" id="KW-0812">Transmembrane</keyword>
<dbReference type="Pfam" id="PF17280">
    <property type="entry name" value="DUF5345"/>
    <property type="match status" value="1"/>
</dbReference>
<keyword evidence="1" id="KW-1133">Transmembrane helix</keyword>
<evidence type="ECO:0000313" key="3">
    <source>
        <dbReference type="Proteomes" id="UP001229346"/>
    </source>
</evidence>
<proteinExistence type="predicted"/>
<organism evidence="2 3">
    <name type="scientific">Paenibacillus harenae</name>
    <dbReference type="NCBI Taxonomy" id="306543"/>
    <lineage>
        <taxon>Bacteria</taxon>
        <taxon>Bacillati</taxon>
        <taxon>Bacillota</taxon>
        <taxon>Bacilli</taxon>
        <taxon>Bacillales</taxon>
        <taxon>Paenibacillaceae</taxon>
        <taxon>Paenibacillus</taxon>
    </lineage>
</organism>
<keyword evidence="1" id="KW-0472">Membrane</keyword>
<name>A0ABT9U8Q2_PAEHA</name>
<dbReference type="EMBL" id="JAUSSU010000012">
    <property type="protein sequence ID" value="MDQ0115632.1"/>
    <property type="molecule type" value="Genomic_DNA"/>
</dbReference>
<feature type="transmembrane region" description="Helical" evidence="1">
    <location>
        <begin position="59"/>
        <end position="77"/>
    </location>
</feature>
<keyword evidence="3" id="KW-1185">Reference proteome</keyword>
<comment type="caution">
    <text evidence="2">The sequence shown here is derived from an EMBL/GenBank/DDBJ whole genome shotgun (WGS) entry which is preliminary data.</text>
</comment>
<evidence type="ECO:0000313" key="2">
    <source>
        <dbReference type="EMBL" id="MDQ0115632.1"/>
    </source>
</evidence>
<dbReference type="InterPro" id="IPR035238">
    <property type="entry name" value="DUF5345"/>
</dbReference>
<evidence type="ECO:0000256" key="1">
    <source>
        <dbReference type="SAM" id="Phobius"/>
    </source>
</evidence>
<evidence type="ECO:0008006" key="4">
    <source>
        <dbReference type="Google" id="ProtNLM"/>
    </source>
</evidence>
<dbReference type="Proteomes" id="UP001229346">
    <property type="component" value="Unassembled WGS sequence"/>
</dbReference>
<reference evidence="2 3" key="1">
    <citation type="submission" date="2023-07" db="EMBL/GenBank/DDBJ databases">
        <title>Sorghum-associated microbial communities from plants grown in Nebraska, USA.</title>
        <authorList>
            <person name="Schachtman D."/>
        </authorList>
    </citation>
    <scope>NUCLEOTIDE SEQUENCE [LARGE SCALE GENOMIC DNA]</scope>
    <source>
        <strain evidence="2 3">CC482</strain>
    </source>
</reference>
<protein>
    <recommendedName>
        <fullName evidence="4">YxlC family protein</fullName>
    </recommendedName>
</protein>